<feature type="transmembrane region" description="Helical" evidence="8">
    <location>
        <begin position="485"/>
        <end position="508"/>
    </location>
</feature>
<feature type="transmembrane region" description="Helical" evidence="8">
    <location>
        <begin position="886"/>
        <end position="905"/>
    </location>
</feature>
<evidence type="ECO:0000256" key="4">
    <source>
        <dbReference type="ARBA" id="ARBA00022475"/>
    </source>
</evidence>
<dbReference type="Gene3D" id="3.30.70.1320">
    <property type="entry name" value="Multidrug efflux transporter AcrB pore domain like"/>
    <property type="match status" value="1"/>
</dbReference>
<dbReference type="GO" id="GO:0008324">
    <property type="term" value="F:monoatomic cation transmembrane transporter activity"/>
    <property type="evidence" value="ECO:0007669"/>
    <property type="project" value="InterPro"/>
</dbReference>
<dbReference type="PANTHER" id="PTHR32063">
    <property type="match status" value="1"/>
</dbReference>
<feature type="transmembrane region" description="Helical" evidence="8">
    <location>
        <begin position="453"/>
        <end position="473"/>
    </location>
</feature>
<dbReference type="InterPro" id="IPR027463">
    <property type="entry name" value="AcrB_DN_DC_subdom"/>
</dbReference>
<evidence type="ECO:0000313" key="10">
    <source>
        <dbReference type="Proteomes" id="UP000276309"/>
    </source>
</evidence>
<dbReference type="Gene3D" id="3.30.70.1440">
    <property type="entry name" value="Multidrug efflux transporter AcrB pore domain"/>
    <property type="match status" value="1"/>
</dbReference>
<feature type="transmembrane region" description="Helical" evidence="8">
    <location>
        <begin position="912"/>
        <end position="930"/>
    </location>
</feature>
<dbReference type="EMBL" id="CP032050">
    <property type="protein sequence ID" value="AYN66282.1"/>
    <property type="molecule type" value="Genomic_DNA"/>
</dbReference>
<dbReference type="KEGG" id="emar:D1013_02225"/>
<comment type="subcellular location">
    <subcellularLocation>
        <location evidence="1">Cell membrane</location>
        <topology evidence="1">Multi-pass membrane protein</topology>
    </subcellularLocation>
</comment>
<dbReference type="GO" id="GO:0005886">
    <property type="term" value="C:plasma membrane"/>
    <property type="evidence" value="ECO:0007669"/>
    <property type="project" value="UniProtKB-SubCell"/>
</dbReference>
<reference evidence="9 10" key="1">
    <citation type="submission" date="2018-08" db="EMBL/GenBank/DDBJ databases">
        <title>The reduced genetic potential of extracellular carbohydrate catabolism in Euzebyella marina RN62, a Flavobacteriia bacterium isolated from the hadal water.</title>
        <authorList>
            <person name="Xue C."/>
        </authorList>
    </citation>
    <scope>NUCLEOTIDE SEQUENCE [LARGE SCALE GENOMIC DNA]</scope>
    <source>
        <strain evidence="9 10">RN62</strain>
    </source>
</reference>
<accession>A0A3G2L215</accession>
<dbReference type="Pfam" id="PF00873">
    <property type="entry name" value="ACR_tran"/>
    <property type="match status" value="1"/>
</dbReference>
<feature type="transmembrane region" description="Helical" evidence="8">
    <location>
        <begin position="1054"/>
        <end position="1072"/>
    </location>
</feature>
<keyword evidence="4" id="KW-1003">Cell membrane</keyword>
<keyword evidence="5 8" id="KW-0812">Transmembrane</keyword>
<evidence type="ECO:0000256" key="7">
    <source>
        <dbReference type="ARBA" id="ARBA00023136"/>
    </source>
</evidence>
<evidence type="ECO:0000256" key="6">
    <source>
        <dbReference type="ARBA" id="ARBA00022989"/>
    </source>
</evidence>
<protein>
    <submittedName>
        <fullName evidence="9">CusA/CzcA family heavy metal efflux RND transporter</fullName>
    </submittedName>
</protein>
<dbReference type="PANTHER" id="PTHR32063:SF24">
    <property type="entry name" value="CATION EFFLUX SYSTEM (ACRB_ACRD_ACRF FAMILY)"/>
    <property type="match status" value="1"/>
</dbReference>
<evidence type="ECO:0000313" key="9">
    <source>
        <dbReference type="EMBL" id="AYN66282.1"/>
    </source>
</evidence>
<feature type="transmembrane region" description="Helical" evidence="8">
    <location>
        <begin position="367"/>
        <end position="387"/>
    </location>
</feature>
<dbReference type="Gene3D" id="1.20.1640.10">
    <property type="entry name" value="Multidrug efflux transporter AcrB transmembrane domain"/>
    <property type="match status" value="2"/>
</dbReference>
<proteinExistence type="inferred from homology"/>
<feature type="transmembrane region" description="Helical" evidence="8">
    <location>
        <begin position="393"/>
        <end position="417"/>
    </location>
</feature>
<comment type="similarity">
    <text evidence="2">Belongs to the resistance-nodulation-cell division (RND) (TC 2.A.6) family.</text>
</comment>
<dbReference type="Gene3D" id="3.30.70.1430">
    <property type="entry name" value="Multidrug efflux transporter AcrB pore domain"/>
    <property type="match status" value="2"/>
</dbReference>
<evidence type="ECO:0000256" key="8">
    <source>
        <dbReference type="SAM" id="Phobius"/>
    </source>
</evidence>
<feature type="transmembrane region" description="Helical" evidence="8">
    <location>
        <begin position="987"/>
        <end position="1004"/>
    </location>
</feature>
<keyword evidence="10" id="KW-1185">Reference proteome</keyword>
<keyword evidence="7 8" id="KW-0472">Membrane</keyword>
<feature type="transmembrane region" description="Helical" evidence="8">
    <location>
        <begin position="341"/>
        <end position="360"/>
    </location>
</feature>
<evidence type="ECO:0000256" key="1">
    <source>
        <dbReference type="ARBA" id="ARBA00004651"/>
    </source>
</evidence>
<dbReference type="SUPFAM" id="SSF56954">
    <property type="entry name" value="Outer membrane efflux proteins (OEP)"/>
    <property type="match status" value="1"/>
</dbReference>
<feature type="transmembrane region" description="Helical" evidence="8">
    <location>
        <begin position="1016"/>
        <end position="1042"/>
    </location>
</feature>
<evidence type="ECO:0000256" key="2">
    <source>
        <dbReference type="ARBA" id="ARBA00010942"/>
    </source>
</evidence>
<dbReference type="InterPro" id="IPR001036">
    <property type="entry name" value="Acrflvin-R"/>
</dbReference>
<dbReference type="SUPFAM" id="SSF82714">
    <property type="entry name" value="Multidrug efflux transporter AcrB TolC docking domain, DN and DC subdomains"/>
    <property type="match status" value="2"/>
</dbReference>
<organism evidence="9 10">
    <name type="scientific">Euzebyella marina</name>
    <dbReference type="NCBI Taxonomy" id="1761453"/>
    <lineage>
        <taxon>Bacteria</taxon>
        <taxon>Pseudomonadati</taxon>
        <taxon>Bacteroidota</taxon>
        <taxon>Flavobacteriia</taxon>
        <taxon>Flavobacteriales</taxon>
        <taxon>Flavobacteriaceae</taxon>
        <taxon>Euzebyella</taxon>
    </lineage>
</organism>
<feature type="transmembrane region" description="Helical" evidence="8">
    <location>
        <begin position="550"/>
        <end position="567"/>
    </location>
</feature>
<feature type="transmembrane region" description="Helical" evidence="8">
    <location>
        <begin position="936"/>
        <end position="959"/>
    </location>
</feature>
<dbReference type="SUPFAM" id="SSF82693">
    <property type="entry name" value="Multidrug efflux transporter AcrB pore domain, PN1, PN2, PC1 and PC2 subdomains"/>
    <property type="match status" value="3"/>
</dbReference>
<dbReference type="NCBIfam" id="TIGR00914">
    <property type="entry name" value="2A0601"/>
    <property type="match status" value="1"/>
</dbReference>
<dbReference type="OrthoDB" id="9758757at2"/>
<dbReference type="Proteomes" id="UP000276309">
    <property type="component" value="Chromosome"/>
</dbReference>
<name>A0A3G2L215_9FLAO</name>
<sequence>MLTSIVNFSVRNKLIVILFTFFIAGYGIYALTKIPIGAVPDITNNQVQVITTSRNLSTQDMEQFITYPVELEMSNLPGVEEIRSVTKFGLSVVTIVFEEDMGTFLPRQLIAEKIKSASEKIPNGFGTPDMGPITTGLGEIYQYVLDVDSAYKDEYDVTELRTIQDWVVRRQLSGIPGVIEVNTWGGFLKQYEVAIKTEKLNAMNISTQDVFMALEKNNNVAGGGYIEKENQAYFIRGEGLTENLEDIRNIVVTVKDGLPVYIKDVAKVGYGSATRFGAITGNGEGEKVLGQIMMLKNANSKKVIDAVNQRVEEISELLPKGVYINPVLDRSELIAKTTFTITENLVLGFLIVIFIVVLLLGNFRSGLVVASVIPLCLLFALSLMYIFGVDANLMSLGAIDFGIIIDGAVIIVEFIAFQIASKSSELSKLSKNELKARKDAITIQSAAKMMNSAIFGQLIILIVFIPILSLSGVEGKMFKPMALTFSFALLGAMVFCFTYVPAVASLILKPSKRLSEGIPHRKKGISSRLVGWLNRTYEPIIDWALKSKKLVLALALILLVFSIFIFSKMGGEFVPTLDEGDFVIQPVLKTGTSLGKTIETTTQMEGILLEKFPEVKQVVTRIGAAEVPTDPMSMEESDVIITLKPKGEWTSAETKDELADKFKQALSVIPGIGVEFTQPIEMRFNELITGVRSDIAVKIFGENLDLLSKKGNEIKNLIKDVRGAADITVEKIVGLPQMNVKYNRRKIARYGLNIEDLNNMISMGFAGRIVGNMFEGEKMFDLVVRLDAEKRTGLNNLRNLYVDTPSGNKVPLSELADISYQKGAAKISRDNTRRRIVVGINVRDRDLQSVVDDVQTLIENNLELPTGYYITYGGQFENLQSAKSRLLIAVPIALVLIFILLYFAFKSVKEALLIYSAIPLAAVGGILFLWMRGMPFSISAAVGFIALFGIAVLNGIVLIEHFKELQKQSAENIETIIKKGAQDRLRAVLLTAAAAALGFLPMAVSTNAGAEVQRPLATVVIGGLVSSTLLTLLVLPVLYSILISGKKIHFKTTFKSKIGFLLLCLVSALSSYSQETSMNLENLINTAVKNNSGLKSAELEKNKAAALVGNAFNFDKTQVYYQYDQNNLSRGDLPLNVWGIQQDFLFPTVYFSKKSVNQKHLKVSEKNYEIKKKLLTKEVSSAYFTFLHQMKKEEIYETLDSLYTDFARIAQRRFELGETNYLEKITASSKHRRIQIALDKAKNDVSLAYSEILGLIQLSDSVRIDIIPLKELSLNEVNPRETIEAGYYESLIGVAHAEKLLETHKMLPDITLNYFQGTNSAVNGNLFGYQVGVKIPLFFSGNSSRIKALKISELKILEESKEYQKNLSIKYSQLLKEQKKYSKTLAYFQEEGTHLSDQILKTAIISFKNGEIDFFQYIQSLENAYEIQLEYLENLNLYNQVILEINYLNL</sequence>
<dbReference type="Gene3D" id="3.30.2090.10">
    <property type="entry name" value="Multidrug efflux transporter AcrB TolC docking domain, DN and DC subdomains"/>
    <property type="match status" value="2"/>
</dbReference>
<dbReference type="PRINTS" id="PR00702">
    <property type="entry name" value="ACRIFLAVINRP"/>
</dbReference>
<evidence type="ECO:0000256" key="3">
    <source>
        <dbReference type="ARBA" id="ARBA00022448"/>
    </source>
</evidence>
<keyword evidence="3" id="KW-0813">Transport</keyword>
<gene>
    <name evidence="9" type="ORF">D1013_02225</name>
</gene>
<dbReference type="SUPFAM" id="SSF82866">
    <property type="entry name" value="Multidrug efflux transporter AcrB transmembrane domain"/>
    <property type="match status" value="2"/>
</dbReference>
<keyword evidence="6 8" id="KW-1133">Transmembrane helix</keyword>
<evidence type="ECO:0000256" key="5">
    <source>
        <dbReference type="ARBA" id="ARBA00022692"/>
    </source>
</evidence>
<dbReference type="GO" id="GO:0015562">
    <property type="term" value="F:efflux transmembrane transporter activity"/>
    <property type="evidence" value="ECO:0007669"/>
    <property type="project" value="InterPro"/>
</dbReference>
<dbReference type="GO" id="GO:0042910">
    <property type="term" value="F:xenobiotic transmembrane transporter activity"/>
    <property type="evidence" value="ECO:0007669"/>
    <property type="project" value="TreeGrafter"/>
</dbReference>
<dbReference type="RefSeq" id="WP_121847334.1">
    <property type="nucleotide sequence ID" value="NZ_CP032050.1"/>
</dbReference>
<feature type="transmembrane region" description="Helical" evidence="8">
    <location>
        <begin position="12"/>
        <end position="31"/>
    </location>
</feature>
<dbReference type="InterPro" id="IPR004763">
    <property type="entry name" value="CusA-like"/>
</dbReference>
<dbReference type="Gene3D" id="1.20.1600.10">
    <property type="entry name" value="Outer membrane efflux proteins (OEP)"/>
    <property type="match status" value="1"/>
</dbReference>